<evidence type="ECO:0000256" key="5">
    <source>
        <dbReference type="SAM" id="MobiDB-lite"/>
    </source>
</evidence>
<evidence type="ECO:0000256" key="1">
    <source>
        <dbReference type="ARBA" id="ARBA00004141"/>
    </source>
</evidence>
<keyword evidence="3 6" id="KW-1133">Transmembrane helix</keyword>
<sequence length="216" mass="24092">MTLLVPYEGTEARWATLVRWIQLRVCRNVVDIRASKPKTISERKELTEETEKSSQISKKSIKSSEKNSNKESKNDNPKSSPVPNYIEKEDTEDEKALVVVNLASDSTTQMILKEHISVSKLPAFGQIRTTALAAGSVIYAYSAHGVVLPLENKMRKPEDMLGFFGVISISNFLIGFLYGTTGLLGYITYGENLKGSITLNLTNSPYVFQKKKRAQP</sequence>
<feature type="domain" description="Amino acid transporter transmembrane" evidence="7">
    <location>
        <begin position="107"/>
        <end position="205"/>
    </location>
</feature>
<evidence type="ECO:0000259" key="7">
    <source>
        <dbReference type="Pfam" id="PF01490"/>
    </source>
</evidence>
<feature type="compositionally biased region" description="Basic and acidic residues" evidence="5">
    <location>
        <begin position="62"/>
        <end position="76"/>
    </location>
</feature>
<dbReference type="PANTHER" id="PTHR22950">
    <property type="entry name" value="AMINO ACID TRANSPORTER"/>
    <property type="match status" value="1"/>
</dbReference>
<evidence type="ECO:0000256" key="3">
    <source>
        <dbReference type="ARBA" id="ARBA00022989"/>
    </source>
</evidence>
<feature type="transmembrane region" description="Helical" evidence="6">
    <location>
        <begin position="161"/>
        <end position="187"/>
    </location>
</feature>
<keyword evidence="9" id="KW-1185">Reference proteome</keyword>
<dbReference type="EMBL" id="KI660309">
    <property type="protein sequence ID" value="ETN75299.1"/>
    <property type="molecule type" value="Genomic_DNA"/>
</dbReference>
<evidence type="ECO:0000256" key="4">
    <source>
        <dbReference type="ARBA" id="ARBA00023136"/>
    </source>
</evidence>
<dbReference type="InterPro" id="IPR013057">
    <property type="entry name" value="AA_transpt_TM"/>
</dbReference>
<dbReference type="GO" id="GO:0005774">
    <property type="term" value="C:vacuolar membrane"/>
    <property type="evidence" value="ECO:0007669"/>
    <property type="project" value="TreeGrafter"/>
</dbReference>
<protein>
    <recommendedName>
        <fullName evidence="7">Amino acid transporter transmembrane domain-containing protein</fullName>
    </recommendedName>
</protein>
<evidence type="ECO:0000313" key="9">
    <source>
        <dbReference type="Proteomes" id="UP000053676"/>
    </source>
</evidence>
<evidence type="ECO:0000256" key="2">
    <source>
        <dbReference type="ARBA" id="ARBA00022692"/>
    </source>
</evidence>
<dbReference type="OrthoDB" id="1684102at2759"/>
<comment type="subcellular location">
    <subcellularLocation>
        <location evidence="1">Membrane</location>
        <topology evidence="1">Multi-pass membrane protein</topology>
    </subcellularLocation>
</comment>
<accession>W2T179</accession>
<feature type="region of interest" description="Disordered" evidence="5">
    <location>
        <begin position="41"/>
        <end position="85"/>
    </location>
</feature>
<dbReference type="PANTHER" id="PTHR22950:SF217">
    <property type="entry name" value="AMINO ACID TRANSPORTER TRANSMEMBRANE DOMAIN-CONTAINING PROTEIN"/>
    <property type="match status" value="1"/>
</dbReference>
<dbReference type="Proteomes" id="UP000053676">
    <property type="component" value="Unassembled WGS sequence"/>
</dbReference>
<evidence type="ECO:0000256" key="6">
    <source>
        <dbReference type="SAM" id="Phobius"/>
    </source>
</evidence>
<keyword evidence="4 6" id="KW-0472">Membrane</keyword>
<name>W2T179_NECAM</name>
<proteinExistence type="predicted"/>
<dbReference type="GO" id="GO:0015179">
    <property type="term" value="F:L-amino acid transmembrane transporter activity"/>
    <property type="evidence" value="ECO:0007669"/>
    <property type="project" value="TreeGrafter"/>
</dbReference>
<feature type="compositionally biased region" description="Basic and acidic residues" evidence="5">
    <location>
        <begin position="41"/>
        <end position="52"/>
    </location>
</feature>
<organism evidence="8 9">
    <name type="scientific">Necator americanus</name>
    <name type="common">Human hookworm</name>
    <dbReference type="NCBI Taxonomy" id="51031"/>
    <lineage>
        <taxon>Eukaryota</taxon>
        <taxon>Metazoa</taxon>
        <taxon>Ecdysozoa</taxon>
        <taxon>Nematoda</taxon>
        <taxon>Chromadorea</taxon>
        <taxon>Rhabditida</taxon>
        <taxon>Rhabditina</taxon>
        <taxon>Rhabditomorpha</taxon>
        <taxon>Strongyloidea</taxon>
        <taxon>Ancylostomatidae</taxon>
        <taxon>Bunostominae</taxon>
        <taxon>Necator</taxon>
    </lineage>
</organism>
<reference evidence="9" key="1">
    <citation type="journal article" date="2014" name="Nat. Genet.">
        <title>Genome of the human hookworm Necator americanus.</title>
        <authorList>
            <person name="Tang Y.T."/>
            <person name="Gao X."/>
            <person name="Rosa B.A."/>
            <person name="Abubucker S."/>
            <person name="Hallsworth-Pepin K."/>
            <person name="Martin J."/>
            <person name="Tyagi R."/>
            <person name="Heizer E."/>
            <person name="Zhang X."/>
            <person name="Bhonagiri-Palsikar V."/>
            <person name="Minx P."/>
            <person name="Warren W.C."/>
            <person name="Wang Q."/>
            <person name="Zhan B."/>
            <person name="Hotez P.J."/>
            <person name="Sternberg P.W."/>
            <person name="Dougall A."/>
            <person name="Gaze S.T."/>
            <person name="Mulvenna J."/>
            <person name="Sotillo J."/>
            <person name="Ranganathan S."/>
            <person name="Rabelo E.M."/>
            <person name="Wilson R.K."/>
            <person name="Felgner P.L."/>
            <person name="Bethony J."/>
            <person name="Hawdon J.M."/>
            <person name="Gasser R.B."/>
            <person name="Loukas A."/>
            <person name="Mitreva M."/>
        </authorList>
    </citation>
    <scope>NUCLEOTIDE SEQUENCE [LARGE SCALE GENOMIC DNA]</scope>
</reference>
<dbReference type="KEGG" id="nai:NECAME_12489"/>
<dbReference type="AlphaFoldDB" id="W2T179"/>
<evidence type="ECO:0000313" key="8">
    <source>
        <dbReference type="EMBL" id="ETN75299.1"/>
    </source>
</evidence>
<gene>
    <name evidence="8" type="ORF">NECAME_12489</name>
</gene>
<dbReference type="Pfam" id="PF01490">
    <property type="entry name" value="Aa_trans"/>
    <property type="match status" value="1"/>
</dbReference>
<keyword evidence="2 6" id="KW-0812">Transmembrane</keyword>
<dbReference type="STRING" id="51031.W2T179"/>